<dbReference type="RefSeq" id="WP_332902752.1">
    <property type="nucleotide sequence ID" value="NZ_JBAGLP010000118.1"/>
</dbReference>
<evidence type="ECO:0000256" key="2">
    <source>
        <dbReference type="ARBA" id="ARBA00023125"/>
    </source>
</evidence>
<dbReference type="Gene3D" id="2.60.120.10">
    <property type="entry name" value="Jelly Rolls"/>
    <property type="match status" value="1"/>
</dbReference>
<keyword evidence="8" id="KW-1185">Reference proteome</keyword>
<evidence type="ECO:0000313" key="7">
    <source>
        <dbReference type="EMBL" id="MEG3616261.1"/>
    </source>
</evidence>
<organism evidence="7 8">
    <name type="scientific">Isoptericola haloaureus</name>
    <dbReference type="NCBI Taxonomy" id="1542902"/>
    <lineage>
        <taxon>Bacteria</taxon>
        <taxon>Bacillati</taxon>
        <taxon>Actinomycetota</taxon>
        <taxon>Actinomycetes</taxon>
        <taxon>Micrococcales</taxon>
        <taxon>Promicromonosporaceae</taxon>
        <taxon>Isoptericola</taxon>
    </lineage>
</organism>
<feature type="domain" description="HTH crp-type" evidence="6">
    <location>
        <begin position="148"/>
        <end position="220"/>
    </location>
</feature>
<proteinExistence type="predicted"/>
<feature type="domain" description="Cyclic nucleotide-binding" evidence="5">
    <location>
        <begin position="15"/>
        <end position="118"/>
    </location>
</feature>
<protein>
    <submittedName>
        <fullName evidence="7">Crp/Fnr family transcriptional regulator</fullName>
    </submittedName>
</protein>
<evidence type="ECO:0000256" key="1">
    <source>
        <dbReference type="ARBA" id="ARBA00023015"/>
    </source>
</evidence>
<dbReference type="InterPro" id="IPR018490">
    <property type="entry name" value="cNMP-bd_dom_sf"/>
</dbReference>
<dbReference type="SMART" id="SM00419">
    <property type="entry name" value="HTH_CRP"/>
    <property type="match status" value="1"/>
</dbReference>
<dbReference type="CDD" id="cd00038">
    <property type="entry name" value="CAP_ED"/>
    <property type="match status" value="1"/>
</dbReference>
<keyword evidence="1" id="KW-0805">Transcription regulation</keyword>
<gene>
    <name evidence="7" type="ORF">V5O49_14110</name>
</gene>
<dbReference type="Proteomes" id="UP001310387">
    <property type="component" value="Unassembled WGS sequence"/>
</dbReference>
<dbReference type="InterPro" id="IPR036390">
    <property type="entry name" value="WH_DNA-bd_sf"/>
</dbReference>
<dbReference type="SUPFAM" id="SSF46785">
    <property type="entry name" value="Winged helix' DNA-binding domain"/>
    <property type="match status" value="1"/>
</dbReference>
<dbReference type="Pfam" id="PF13545">
    <property type="entry name" value="HTH_Crp_2"/>
    <property type="match status" value="1"/>
</dbReference>
<dbReference type="SMART" id="SM00100">
    <property type="entry name" value="cNMP"/>
    <property type="match status" value="1"/>
</dbReference>
<evidence type="ECO:0000259" key="6">
    <source>
        <dbReference type="PROSITE" id="PS51063"/>
    </source>
</evidence>
<keyword evidence="3" id="KW-0804">Transcription</keyword>
<dbReference type="InterPro" id="IPR014710">
    <property type="entry name" value="RmlC-like_jellyroll"/>
</dbReference>
<dbReference type="EMBL" id="JBAGLP010000118">
    <property type="protein sequence ID" value="MEG3616261.1"/>
    <property type="molecule type" value="Genomic_DNA"/>
</dbReference>
<dbReference type="PROSITE" id="PS51063">
    <property type="entry name" value="HTH_CRP_2"/>
    <property type="match status" value="1"/>
</dbReference>
<sequence>MTADDSVPAWEPASFLGLIDEPERSRLVSSGHRTDVPAGTVLMPQGVVPDTLVVLLDGAAEAVRVDQHGHETRVTSFGPGDAAGLAAVCADVPALADIRTSRSSQVLAVPARTFRHLVTTPAVSEAAISTLAALTYTLEEHRMHGSYGNVRSLVCHWILSLAARSGVPQADGSVVVACTQAELASWAGVSREAVVRHLRAMRLEGLVTTTRGHMTIHDPDAIRAAAEDDRPPPPAGRGGLNAAASP</sequence>
<accession>A0ABU7ZA80</accession>
<evidence type="ECO:0000313" key="8">
    <source>
        <dbReference type="Proteomes" id="UP001310387"/>
    </source>
</evidence>
<dbReference type="Gene3D" id="1.10.10.10">
    <property type="entry name" value="Winged helix-like DNA-binding domain superfamily/Winged helix DNA-binding domain"/>
    <property type="match status" value="1"/>
</dbReference>
<dbReference type="PROSITE" id="PS50042">
    <property type="entry name" value="CNMP_BINDING_3"/>
    <property type="match status" value="1"/>
</dbReference>
<comment type="caution">
    <text evidence="7">The sequence shown here is derived from an EMBL/GenBank/DDBJ whole genome shotgun (WGS) entry which is preliminary data.</text>
</comment>
<evidence type="ECO:0000259" key="5">
    <source>
        <dbReference type="PROSITE" id="PS50042"/>
    </source>
</evidence>
<keyword evidence="2" id="KW-0238">DNA-binding</keyword>
<dbReference type="InterPro" id="IPR000595">
    <property type="entry name" value="cNMP-bd_dom"/>
</dbReference>
<evidence type="ECO:0000256" key="3">
    <source>
        <dbReference type="ARBA" id="ARBA00023163"/>
    </source>
</evidence>
<dbReference type="Pfam" id="PF00027">
    <property type="entry name" value="cNMP_binding"/>
    <property type="match status" value="1"/>
</dbReference>
<feature type="region of interest" description="Disordered" evidence="4">
    <location>
        <begin position="224"/>
        <end position="246"/>
    </location>
</feature>
<reference evidence="7" key="1">
    <citation type="journal article" date="2024" name="Antonie Van Leeuwenhoek">
        <title>Isoptericola haloaureus sp. nov., a dimorphic actinobacterium isolated from mangrove sediments of southeast India, implicating biosaline agricultural significance through nitrogen fixation and salt tolerance genes.</title>
        <authorList>
            <person name="Prathaban M."/>
            <person name="Prathiviraj R."/>
            <person name="Ravichandran M."/>
            <person name="Natarajan S.D."/>
            <person name="Sobanaa M."/>
            <person name="Hari Krishna Kumar S."/>
            <person name="Chandrasekar V."/>
            <person name="Selvin J."/>
        </authorList>
    </citation>
    <scope>NUCLEOTIDE SEQUENCE</scope>
    <source>
        <strain evidence="7">MP1014</strain>
    </source>
</reference>
<dbReference type="InterPro" id="IPR012318">
    <property type="entry name" value="HTH_CRP"/>
</dbReference>
<dbReference type="SUPFAM" id="SSF51206">
    <property type="entry name" value="cAMP-binding domain-like"/>
    <property type="match status" value="1"/>
</dbReference>
<dbReference type="InterPro" id="IPR036388">
    <property type="entry name" value="WH-like_DNA-bd_sf"/>
</dbReference>
<evidence type="ECO:0000256" key="4">
    <source>
        <dbReference type="SAM" id="MobiDB-lite"/>
    </source>
</evidence>
<reference evidence="7" key="2">
    <citation type="submission" date="2024-02" db="EMBL/GenBank/DDBJ databases">
        <authorList>
            <person name="Prathaban M."/>
            <person name="Mythili R."/>
            <person name="Sharmila Devi N."/>
            <person name="Sobanaa M."/>
            <person name="Prathiviraj R."/>
            <person name="Selvin J."/>
        </authorList>
    </citation>
    <scope>NUCLEOTIDE SEQUENCE</scope>
    <source>
        <strain evidence="7">MP1014</strain>
    </source>
</reference>
<name>A0ABU7ZA80_9MICO</name>